<keyword evidence="1" id="KW-0472">Membrane</keyword>
<dbReference type="AlphaFoldDB" id="A0A0Q0Y2R1"/>
<feature type="transmembrane region" description="Helical" evidence="1">
    <location>
        <begin position="12"/>
        <end position="31"/>
    </location>
</feature>
<dbReference type="Proteomes" id="UP000050443">
    <property type="component" value="Unassembled WGS sequence"/>
</dbReference>
<comment type="caution">
    <text evidence="2">The sequence shown here is derived from an EMBL/GenBank/DDBJ whole genome shotgun (WGS) entry which is preliminary data.</text>
</comment>
<reference evidence="2 3" key="1">
    <citation type="submission" date="2014-09" db="EMBL/GenBank/DDBJ databases">
        <title>Genome sequence of Flavobacterium aquidurense RC62.</title>
        <authorList>
            <person name="Kim J.F."/>
            <person name="Kwak M.-J."/>
        </authorList>
    </citation>
    <scope>NUCLEOTIDE SEQUENCE [LARGE SCALE GENOMIC DNA]</scope>
    <source>
        <strain evidence="2 3">RC62</strain>
    </source>
</reference>
<feature type="transmembrane region" description="Helical" evidence="1">
    <location>
        <begin position="37"/>
        <end position="57"/>
    </location>
</feature>
<dbReference type="EMBL" id="JRLF01000004">
    <property type="protein sequence ID" value="KQB43034.1"/>
    <property type="molecule type" value="Genomic_DNA"/>
</dbReference>
<accession>A0A0Q0Y2R1</accession>
<dbReference type="RefSeq" id="WP_055091860.1">
    <property type="nucleotide sequence ID" value="NZ_JRLF01000004.1"/>
</dbReference>
<protein>
    <submittedName>
        <fullName evidence="2">50S ribosomal protein L31 type B</fullName>
    </submittedName>
</protein>
<keyword evidence="2" id="KW-0689">Ribosomal protein</keyword>
<dbReference type="PATRIC" id="fig|362413.3.peg.3127"/>
<proteinExistence type="predicted"/>
<dbReference type="InterPro" id="IPR025250">
    <property type="entry name" value="DUF4199"/>
</dbReference>
<gene>
    <name evidence="2" type="ORF">RC62_3201</name>
</gene>
<dbReference type="STRING" id="362413.RC62_3201"/>
<dbReference type="GO" id="GO:0005840">
    <property type="term" value="C:ribosome"/>
    <property type="evidence" value="ECO:0007669"/>
    <property type="project" value="UniProtKB-KW"/>
</dbReference>
<dbReference type="Pfam" id="PF13858">
    <property type="entry name" value="DUF4199"/>
    <property type="match status" value="1"/>
</dbReference>
<feature type="transmembrane region" description="Helical" evidence="1">
    <location>
        <begin position="77"/>
        <end position="99"/>
    </location>
</feature>
<organism evidence="2 3">
    <name type="scientific">Flavobacterium aquidurense</name>
    <dbReference type="NCBI Taxonomy" id="362413"/>
    <lineage>
        <taxon>Bacteria</taxon>
        <taxon>Pseudomonadati</taxon>
        <taxon>Bacteroidota</taxon>
        <taxon>Flavobacteriia</taxon>
        <taxon>Flavobacteriales</taxon>
        <taxon>Flavobacteriaceae</taxon>
        <taxon>Flavobacterium</taxon>
    </lineage>
</organism>
<dbReference type="OrthoDB" id="660361at2"/>
<keyword evidence="1" id="KW-1133">Transmembrane helix</keyword>
<keyword evidence="2" id="KW-0687">Ribonucleoprotein</keyword>
<keyword evidence="1" id="KW-0812">Transmembrane</keyword>
<name>A0A0Q0Y2R1_9FLAO</name>
<evidence type="ECO:0000313" key="2">
    <source>
        <dbReference type="EMBL" id="KQB43034.1"/>
    </source>
</evidence>
<evidence type="ECO:0000313" key="3">
    <source>
        <dbReference type="Proteomes" id="UP000050443"/>
    </source>
</evidence>
<feature type="transmembrane region" description="Helical" evidence="1">
    <location>
        <begin position="150"/>
        <end position="169"/>
    </location>
</feature>
<evidence type="ECO:0000256" key="1">
    <source>
        <dbReference type="SAM" id="Phobius"/>
    </source>
</evidence>
<sequence>MINEVIKKNGITYGVMIGVASALVTSTIYAVDLNLFTSWWIGLLSLAINLTICIVLLSKTKKDLRGVFSFKEAFTTYFIAAVIGILISTFFNIILFNFIDPAAKDTLNELIIKYTANMMQKFGSPASVINETIDKMKETNPYSTLELLKGSVFAIVVSSIFGLIFAAFFKSKTTIQE</sequence>